<evidence type="ECO:0000313" key="1">
    <source>
        <dbReference type="EMBL" id="KAG2258308.1"/>
    </source>
</evidence>
<keyword evidence="2" id="KW-1185">Reference proteome</keyword>
<proteinExistence type="predicted"/>
<dbReference type="Proteomes" id="UP000886595">
    <property type="component" value="Unassembled WGS sequence"/>
</dbReference>
<organism evidence="1 2">
    <name type="scientific">Brassica carinata</name>
    <name type="common">Ethiopian mustard</name>
    <name type="synonym">Abyssinian cabbage</name>
    <dbReference type="NCBI Taxonomy" id="52824"/>
    <lineage>
        <taxon>Eukaryota</taxon>
        <taxon>Viridiplantae</taxon>
        <taxon>Streptophyta</taxon>
        <taxon>Embryophyta</taxon>
        <taxon>Tracheophyta</taxon>
        <taxon>Spermatophyta</taxon>
        <taxon>Magnoliopsida</taxon>
        <taxon>eudicotyledons</taxon>
        <taxon>Gunneridae</taxon>
        <taxon>Pentapetalae</taxon>
        <taxon>rosids</taxon>
        <taxon>malvids</taxon>
        <taxon>Brassicales</taxon>
        <taxon>Brassicaceae</taxon>
        <taxon>Brassiceae</taxon>
        <taxon>Brassica</taxon>
    </lineage>
</organism>
<evidence type="ECO:0000313" key="2">
    <source>
        <dbReference type="Proteomes" id="UP000886595"/>
    </source>
</evidence>
<dbReference type="AlphaFoldDB" id="A0A8X7PWD8"/>
<name>A0A8X7PWD8_BRACI</name>
<sequence>MDNKTDECALPLPSPPFSLHLFVDLRLLSLLCPAPLPCSSYALLDNFTRLGYDLAHRLNMLLGQRRDRCDKSLAIQFRV</sequence>
<gene>
    <name evidence="1" type="ORF">Bca52824_077602</name>
</gene>
<dbReference type="EMBL" id="JAAMPC010000015">
    <property type="protein sequence ID" value="KAG2258308.1"/>
    <property type="molecule type" value="Genomic_DNA"/>
</dbReference>
<accession>A0A8X7PWD8</accession>
<comment type="caution">
    <text evidence="1">The sequence shown here is derived from an EMBL/GenBank/DDBJ whole genome shotgun (WGS) entry which is preliminary data.</text>
</comment>
<protein>
    <submittedName>
        <fullName evidence="1">Uncharacterized protein</fullName>
    </submittedName>
</protein>
<reference evidence="1 2" key="1">
    <citation type="submission" date="2020-02" db="EMBL/GenBank/DDBJ databases">
        <authorList>
            <person name="Ma Q."/>
            <person name="Huang Y."/>
            <person name="Song X."/>
            <person name="Pei D."/>
        </authorList>
    </citation>
    <scope>NUCLEOTIDE SEQUENCE [LARGE SCALE GENOMIC DNA]</scope>
    <source>
        <strain evidence="1">Sxm20200214</strain>
        <tissue evidence="1">Leaf</tissue>
    </source>
</reference>